<keyword evidence="2" id="KW-0677">Repeat</keyword>
<evidence type="ECO:0000256" key="2">
    <source>
        <dbReference type="ARBA" id="ARBA00022737"/>
    </source>
</evidence>
<evidence type="ECO:0000256" key="1">
    <source>
        <dbReference type="ARBA" id="ARBA00005253"/>
    </source>
</evidence>
<dbReference type="EMBL" id="LRBS01000053">
    <property type="protein sequence ID" value="OII76690.1"/>
    <property type="molecule type" value="Genomic_DNA"/>
</dbReference>
<proteinExistence type="inferred from homology"/>
<dbReference type="Gene3D" id="1.10.238.10">
    <property type="entry name" value="EF-hand"/>
    <property type="match status" value="1"/>
</dbReference>
<dbReference type="Proteomes" id="UP000186804">
    <property type="component" value="Unassembled WGS sequence"/>
</dbReference>
<dbReference type="InterPro" id="IPR011992">
    <property type="entry name" value="EF-hand-dom_pair"/>
</dbReference>
<dbReference type="InterPro" id="IPR050403">
    <property type="entry name" value="Myosin_RLC"/>
</dbReference>
<dbReference type="SMART" id="SM00054">
    <property type="entry name" value="EFh"/>
    <property type="match status" value="2"/>
</dbReference>
<dbReference type="PROSITE" id="PS50222">
    <property type="entry name" value="EF_HAND_2"/>
    <property type="match status" value="2"/>
</dbReference>
<evidence type="ECO:0000313" key="4">
    <source>
        <dbReference type="EMBL" id="OII76690.1"/>
    </source>
</evidence>
<accession>A0A1J4MR15</accession>
<dbReference type="PANTHER" id="PTHR23049">
    <property type="entry name" value="MYOSIN REGULATORY LIGHT CHAIN 2"/>
    <property type="match status" value="1"/>
</dbReference>
<evidence type="ECO:0000313" key="5">
    <source>
        <dbReference type="Proteomes" id="UP000186804"/>
    </source>
</evidence>
<dbReference type="GeneID" id="92366995"/>
<name>A0A1J4MR15_9CRYT</name>
<gene>
    <name evidence="4" type="ORF">cand_028110</name>
</gene>
<keyword evidence="5" id="KW-1185">Reference proteome</keyword>
<comment type="caution">
    <text evidence="4">The sequence shown here is derived from an EMBL/GenBank/DDBJ whole genome shotgun (WGS) entry which is preliminary data.</text>
</comment>
<feature type="domain" description="EF-hand" evidence="3">
    <location>
        <begin position="13"/>
        <end position="48"/>
    </location>
</feature>
<dbReference type="SUPFAM" id="SSF47473">
    <property type="entry name" value="EF-hand"/>
    <property type="match status" value="1"/>
</dbReference>
<comment type="similarity">
    <text evidence="1">Belongs to the centrin family.</text>
</comment>
<sequence length="172" mass="19348">MSKNKPNLRLNNAQLAAVRETFDLADDNSDGKITFDQACILFRVLGQTVSEKELKLLLLESWPNADSRSSSISTSELQPIEFDTFVKIFRAKYKTPYDEATVIEAFEVFDPEHSGNMKSKDFLTLMTTTGEPIPPEDAEDILLLANTNDDGIFDYTLLAKRLVEGPKNIRVL</sequence>
<protein>
    <submittedName>
        <fullName evidence="4">EF hand family protein</fullName>
    </submittedName>
</protein>
<dbReference type="VEuPathDB" id="CryptoDB:cand_028110"/>
<dbReference type="InterPro" id="IPR002048">
    <property type="entry name" value="EF_hand_dom"/>
</dbReference>
<dbReference type="FunFam" id="1.10.238.10:FF:000178">
    <property type="entry name" value="Calmodulin-2 A"/>
    <property type="match status" value="1"/>
</dbReference>
<dbReference type="GO" id="GO:0005509">
    <property type="term" value="F:calcium ion binding"/>
    <property type="evidence" value="ECO:0007669"/>
    <property type="project" value="InterPro"/>
</dbReference>
<dbReference type="GO" id="GO:0043226">
    <property type="term" value="C:organelle"/>
    <property type="evidence" value="ECO:0007669"/>
    <property type="project" value="UniProtKB-ARBA"/>
</dbReference>
<reference evidence="4 5" key="1">
    <citation type="submission" date="2016-10" db="EMBL/GenBank/DDBJ databases">
        <title>Reductive evolution of mitochondrial metabolism and differential evolution of invasion-related proteins in Cryptosporidium.</title>
        <authorList>
            <person name="Liu S."/>
            <person name="Roellig D.M."/>
            <person name="Guo Y."/>
            <person name="Li N."/>
            <person name="Frace M.A."/>
            <person name="Tang K."/>
            <person name="Zhang L."/>
            <person name="Feng Y."/>
            <person name="Xiao L."/>
        </authorList>
    </citation>
    <scope>NUCLEOTIDE SEQUENCE [LARGE SCALE GENOMIC DNA]</scope>
    <source>
        <strain evidence="4">30847</strain>
    </source>
</reference>
<feature type="domain" description="EF-hand" evidence="3">
    <location>
        <begin position="97"/>
        <end position="132"/>
    </location>
</feature>
<dbReference type="AlphaFoldDB" id="A0A1J4MR15"/>
<organism evidence="4 5">
    <name type="scientific">Cryptosporidium andersoni</name>
    <dbReference type="NCBI Taxonomy" id="117008"/>
    <lineage>
        <taxon>Eukaryota</taxon>
        <taxon>Sar</taxon>
        <taxon>Alveolata</taxon>
        <taxon>Apicomplexa</taxon>
        <taxon>Conoidasida</taxon>
        <taxon>Coccidia</taxon>
        <taxon>Eucoccidiorida</taxon>
        <taxon>Eimeriorina</taxon>
        <taxon>Cryptosporidiidae</taxon>
        <taxon>Cryptosporidium</taxon>
    </lineage>
</organism>
<dbReference type="OrthoDB" id="429467at2759"/>
<evidence type="ECO:0000259" key="3">
    <source>
        <dbReference type="PROSITE" id="PS50222"/>
    </source>
</evidence>
<dbReference type="RefSeq" id="XP_067068536.1">
    <property type="nucleotide sequence ID" value="XM_067213039.1"/>
</dbReference>